<evidence type="ECO:0000313" key="7">
    <source>
        <dbReference type="Proteomes" id="UP000017836"/>
    </source>
</evidence>
<reference evidence="7" key="1">
    <citation type="journal article" date="2013" name="Science">
        <title>The Amborella genome and the evolution of flowering plants.</title>
        <authorList>
            <consortium name="Amborella Genome Project"/>
        </authorList>
    </citation>
    <scope>NUCLEOTIDE SEQUENCE [LARGE SCALE GENOMIC DNA]</scope>
</reference>
<evidence type="ECO:0000256" key="3">
    <source>
        <dbReference type="PROSITE-ProRule" id="PRU00649"/>
    </source>
</evidence>
<dbReference type="SUPFAM" id="SSF47676">
    <property type="entry name" value="Conserved domain common to transcription factors TFIIS, elongin A, CRSP70"/>
    <property type="match status" value="1"/>
</dbReference>
<dbReference type="InterPro" id="IPR017923">
    <property type="entry name" value="TFIIS_N"/>
</dbReference>
<dbReference type="PANTHER" id="PTHR47210:SF1">
    <property type="entry name" value="MEDIATOR OF RNA POLYMERASE II TRANSCRIPTION SUBUNIT 26C-RELATED"/>
    <property type="match status" value="1"/>
</dbReference>
<keyword evidence="2 3" id="KW-0539">Nucleus</keyword>
<dbReference type="CDD" id="cd00183">
    <property type="entry name" value="TFIIS_I"/>
    <property type="match status" value="1"/>
</dbReference>
<feature type="region of interest" description="Disordered" evidence="4">
    <location>
        <begin position="226"/>
        <end position="297"/>
    </location>
</feature>
<evidence type="ECO:0000256" key="2">
    <source>
        <dbReference type="ARBA" id="ARBA00023242"/>
    </source>
</evidence>
<dbReference type="AlphaFoldDB" id="W1PZH0"/>
<feature type="domain" description="TFIIS N-terminal" evidence="5">
    <location>
        <begin position="136"/>
        <end position="210"/>
    </location>
</feature>
<evidence type="ECO:0000256" key="4">
    <source>
        <dbReference type="SAM" id="MobiDB-lite"/>
    </source>
</evidence>
<dbReference type="SMART" id="SM00509">
    <property type="entry name" value="TFS2N"/>
    <property type="match status" value="1"/>
</dbReference>
<dbReference type="STRING" id="13333.W1PZH0"/>
<dbReference type="HOGENOM" id="CLU_071165_0_0_1"/>
<dbReference type="PROSITE" id="PS51319">
    <property type="entry name" value="TFIIS_N"/>
    <property type="match status" value="1"/>
</dbReference>
<dbReference type="Gene3D" id="1.20.930.10">
    <property type="entry name" value="Conserved domain common to transcription factors TFIIS, elongin A, CRSP70"/>
    <property type="match status" value="1"/>
</dbReference>
<dbReference type="EMBL" id="KI392591">
    <property type="protein sequence ID" value="ERN12985.1"/>
    <property type="molecule type" value="Genomic_DNA"/>
</dbReference>
<feature type="compositionally biased region" description="Polar residues" evidence="4">
    <location>
        <begin position="228"/>
        <end position="257"/>
    </location>
</feature>
<accession>W1PZH0</accession>
<proteinExistence type="predicted"/>
<sequence>MDLDEFRSLLKNSGLDVWTAIESAISLAQMDYRDEFKVRRDGIAEKLYTSNSVVGCHNCDLDLARLSTTKEKCREERESSHDKGASPSTPQSLVHSHRDEEQNGREEEHREPVMKREEEGNRRDEEHGSHGGLIQDKLLAIKEDLEDPDQSEDSVIDLLQSLTDMDVTVKALKETDIGRHVNGLRKHPSTEVRRLVKHLIRKWKELVDEWVSTAGEGAAAAIVAEGESPQQNHQARASQNGNQVRESKHSPNGYSSGSGMGPNYSEIGSKGKGITPQREAQTKPNPIAPISIPAQKQKENAIDLQRLASARKRLHENYQEAENGEWFIFC</sequence>
<evidence type="ECO:0000313" key="6">
    <source>
        <dbReference type="EMBL" id="ERN12985.1"/>
    </source>
</evidence>
<dbReference type="OMA" id="NCEAAVC"/>
<dbReference type="GO" id="GO:0005634">
    <property type="term" value="C:nucleus"/>
    <property type="evidence" value="ECO:0007669"/>
    <property type="project" value="UniProtKB-SubCell"/>
</dbReference>
<feature type="region of interest" description="Disordered" evidence="4">
    <location>
        <begin position="72"/>
        <end position="134"/>
    </location>
</feature>
<dbReference type="InterPro" id="IPR044790">
    <property type="entry name" value="MD26C-like"/>
</dbReference>
<protein>
    <recommendedName>
        <fullName evidence="5">TFIIS N-terminal domain-containing protein</fullName>
    </recommendedName>
</protein>
<dbReference type="InterPro" id="IPR035441">
    <property type="entry name" value="TFIIS/LEDGF_dom_sf"/>
</dbReference>
<dbReference type="Gramene" id="ERN12985">
    <property type="protein sequence ID" value="ERN12985"/>
    <property type="gene ID" value="AMTR_s00040p00061970"/>
</dbReference>
<comment type="subcellular location">
    <subcellularLocation>
        <location evidence="1 3">Nucleus</location>
    </subcellularLocation>
</comment>
<evidence type="ECO:0000256" key="1">
    <source>
        <dbReference type="ARBA" id="ARBA00004123"/>
    </source>
</evidence>
<feature type="compositionally biased region" description="Basic and acidic residues" evidence="4">
    <location>
        <begin position="72"/>
        <end position="84"/>
    </location>
</feature>
<dbReference type="InterPro" id="IPR003617">
    <property type="entry name" value="TFIIS/CRSP70_N_sub"/>
</dbReference>
<dbReference type="eggNOG" id="ENOG502QTFQ">
    <property type="taxonomic scope" value="Eukaryota"/>
</dbReference>
<dbReference type="Pfam" id="PF08711">
    <property type="entry name" value="Med26"/>
    <property type="match status" value="1"/>
</dbReference>
<keyword evidence="7" id="KW-1185">Reference proteome</keyword>
<feature type="compositionally biased region" description="Basic and acidic residues" evidence="4">
    <location>
        <begin position="96"/>
        <end position="129"/>
    </location>
</feature>
<gene>
    <name evidence="6" type="ORF">AMTR_s00040p00061970</name>
</gene>
<dbReference type="Proteomes" id="UP000017836">
    <property type="component" value="Unassembled WGS sequence"/>
</dbReference>
<dbReference type="PANTHER" id="PTHR47210">
    <property type="entry name" value="MEDIATOR OF RNA POLYMERASE II TRANSCRIPTION SUBUNIT 26C-RELATED"/>
    <property type="match status" value="1"/>
</dbReference>
<organism evidence="6 7">
    <name type="scientific">Amborella trichopoda</name>
    <dbReference type="NCBI Taxonomy" id="13333"/>
    <lineage>
        <taxon>Eukaryota</taxon>
        <taxon>Viridiplantae</taxon>
        <taxon>Streptophyta</taxon>
        <taxon>Embryophyta</taxon>
        <taxon>Tracheophyta</taxon>
        <taxon>Spermatophyta</taxon>
        <taxon>Magnoliopsida</taxon>
        <taxon>Amborellales</taxon>
        <taxon>Amborellaceae</taxon>
        <taxon>Amborella</taxon>
    </lineage>
</organism>
<evidence type="ECO:0000259" key="5">
    <source>
        <dbReference type="PROSITE" id="PS51319"/>
    </source>
</evidence>
<name>W1PZH0_AMBTC</name>